<keyword evidence="10" id="KW-1185">Reference proteome</keyword>
<keyword evidence="4" id="KW-0812">Transmembrane</keyword>
<evidence type="ECO:0000256" key="1">
    <source>
        <dbReference type="ARBA" id="ARBA00004571"/>
    </source>
</evidence>
<sequence>MTIIPNKPNKLTRLAIAMLAMYGSGAQAMLAQNMSVDLRSLSLGNAVTADPPGINAIHFNPAGLTKIQGLQLDIQLMMADFSIEAELSAPANYRVFGYSDDPLVCEDDPLDTQALCSQFKTASSGVEGVALYLPVLDKMVKLPPGPIAAPTAGIAYKPPGSKYTYATAFYAPMIAGYYRKDEDPGVYMGKMVALERITYLSPSVAYQVNDELSVGLSVGMSYQAVALNTDFRAPNELIGVFRMFDEDVCGPFKESANIVTDLLLLGLCNAEESLGPFKKMANLDVSLQQTLSPTYNLGILWEPNDRFAWGAVYQSGSNMRLKGKYKIQYEKGARSLINQGLQSSITGQILGAILGLPSYMPAKEEGLLSMDIEFPAHFQTGIKYKLLPQLQINFDVGWTDFGVWNAFNFEFDRDVQVLRIAKILVPGTTNRSLSFPLEFNTRWNWGVGLEYSHTSRLKFRLGYEPRDSAVPDNKRNILAPINTAKMYGAGIGYRFDRDTDIDLTLMHLRSRDTVPANTSSLLNQTGITNLVYNPYAGLDAKTSATVNIMGLVYRTRW</sequence>
<reference evidence="9 10" key="1">
    <citation type="submission" date="2018-04" db="EMBL/GenBank/DDBJ databases">
        <title>Genomic Encyclopedia of Archaeal and Bacterial Type Strains, Phase II (KMG-II): from individual species to whole genera.</title>
        <authorList>
            <person name="Goeker M."/>
        </authorList>
    </citation>
    <scope>NUCLEOTIDE SEQUENCE [LARGE SCALE GENOMIC DNA]</scope>
    <source>
        <strain evidence="9 10">DSM 5822</strain>
    </source>
</reference>
<keyword evidence="3" id="KW-1134">Transmembrane beta strand</keyword>
<dbReference type="Proteomes" id="UP000244223">
    <property type="component" value="Unassembled WGS sequence"/>
</dbReference>
<evidence type="ECO:0000313" key="10">
    <source>
        <dbReference type="Proteomes" id="UP000244223"/>
    </source>
</evidence>
<evidence type="ECO:0000256" key="5">
    <source>
        <dbReference type="ARBA" id="ARBA00022729"/>
    </source>
</evidence>
<accession>A0A2T5IZW9</accession>
<keyword evidence="7" id="KW-0998">Cell outer membrane</keyword>
<proteinExistence type="inferred from homology"/>
<protein>
    <submittedName>
        <fullName evidence="9">Long-subunit fatty acid transport protein</fullName>
    </submittedName>
</protein>
<evidence type="ECO:0000256" key="3">
    <source>
        <dbReference type="ARBA" id="ARBA00022452"/>
    </source>
</evidence>
<evidence type="ECO:0000256" key="7">
    <source>
        <dbReference type="ARBA" id="ARBA00023237"/>
    </source>
</evidence>
<dbReference type="Gene3D" id="2.40.160.60">
    <property type="entry name" value="Outer membrane protein transport protein (OMPP1/FadL/TodX)"/>
    <property type="match status" value="1"/>
</dbReference>
<dbReference type="PANTHER" id="PTHR35093:SF8">
    <property type="entry name" value="OUTER MEMBRANE PROTEIN NMB0088-RELATED"/>
    <property type="match status" value="1"/>
</dbReference>
<name>A0A2T5IZW9_9GAMM</name>
<dbReference type="RefSeq" id="WP_420836654.1">
    <property type="nucleotide sequence ID" value="NZ_QAON01000006.1"/>
</dbReference>
<organism evidence="9 10">
    <name type="scientific">Agitococcus lubricus</name>
    <dbReference type="NCBI Taxonomy" id="1077255"/>
    <lineage>
        <taxon>Bacteria</taxon>
        <taxon>Pseudomonadati</taxon>
        <taxon>Pseudomonadota</taxon>
        <taxon>Gammaproteobacteria</taxon>
        <taxon>Moraxellales</taxon>
        <taxon>Moraxellaceae</taxon>
        <taxon>Agitococcus</taxon>
    </lineage>
</organism>
<dbReference type="Pfam" id="PF03349">
    <property type="entry name" value="Toluene_X"/>
    <property type="match status" value="1"/>
</dbReference>
<evidence type="ECO:0000256" key="2">
    <source>
        <dbReference type="ARBA" id="ARBA00008163"/>
    </source>
</evidence>
<keyword evidence="5 8" id="KW-0732">Signal</keyword>
<feature type="signal peptide" evidence="8">
    <location>
        <begin position="1"/>
        <end position="28"/>
    </location>
</feature>
<gene>
    <name evidence="9" type="ORF">C8N29_106114</name>
</gene>
<dbReference type="SUPFAM" id="SSF56935">
    <property type="entry name" value="Porins"/>
    <property type="match status" value="1"/>
</dbReference>
<dbReference type="GO" id="GO:0015483">
    <property type="term" value="F:long-chain fatty acid transporting porin activity"/>
    <property type="evidence" value="ECO:0007669"/>
    <property type="project" value="TreeGrafter"/>
</dbReference>
<dbReference type="AlphaFoldDB" id="A0A2T5IZW9"/>
<evidence type="ECO:0000256" key="4">
    <source>
        <dbReference type="ARBA" id="ARBA00022692"/>
    </source>
</evidence>
<comment type="similarity">
    <text evidence="2">Belongs to the OmpP1/FadL family.</text>
</comment>
<dbReference type="EMBL" id="QAON01000006">
    <property type="protein sequence ID" value="PTQ89583.1"/>
    <property type="molecule type" value="Genomic_DNA"/>
</dbReference>
<evidence type="ECO:0000256" key="8">
    <source>
        <dbReference type="SAM" id="SignalP"/>
    </source>
</evidence>
<keyword evidence="6" id="KW-0472">Membrane</keyword>
<comment type="subcellular location">
    <subcellularLocation>
        <location evidence="1">Cell outer membrane</location>
        <topology evidence="1">Multi-pass membrane protein</topology>
    </subcellularLocation>
</comment>
<dbReference type="InterPro" id="IPR005017">
    <property type="entry name" value="OMPP1/FadL/TodX"/>
</dbReference>
<evidence type="ECO:0000256" key="6">
    <source>
        <dbReference type="ARBA" id="ARBA00023136"/>
    </source>
</evidence>
<dbReference type="GO" id="GO:0009279">
    <property type="term" value="C:cell outer membrane"/>
    <property type="evidence" value="ECO:0007669"/>
    <property type="project" value="UniProtKB-SubCell"/>
</dbReference>
<feature type="chain" id="PRO_5031142173" evidence="8">
    <location>
        <begin position="29"/>
        <end position="557"/>
    </location>
</feature>
<evidence type="ECO:0000313" key="9">
    <source>
        <dbReference type="EMBL" id="PTQ89583.1"/>
    </source>
</evidence>
<dbReference type="PANTHER" id="PTHR35093">
    <property type="entry name" value="OUTER MEMBRANE PROTEIN NMB0088-RELATED"/>
    <property type="match status" value="1"/>
</dbReference>
<comment type="caution">
    <text evidence="9">The sequence shown here is derived from an EMBL/GenBank/DDBJ whole genome shotgun (WGS) entry which is preliminary data.</text>
</comment>